<dbReference type="EMBL" id="ML986489">
    <property type="protein sequence ID" value="KAF2277862.1"/>
    <property type="molecule type" value="Genomic_DNA"/>
</dbReference>
<keyword evidence="9" id="KW-0472">Membrane</keyword>
<name>A0A6A6JMX9_WESOR</name>
<dbReference type="Proteomes" id="UP000800097">
    <property type="component" value="Unassembled WGS sequence"/>
</dbReference>
<comment type="similarity">
    <text evidence="2 9">Belongs to the nucleoporin Nup85 family.</text>
</comment>
<evidence type="ECO:0000256" key="2">
    <source>
        <dbReference type="ARBA" id="ARBA00005573"/>
    </source>
</evidence>
<feature type="compositionally biased region" description="Polar residues" evidence="10">
    <location>
        <begin position="50"/>
        <end position="70"/>
    </location>
</feature>
<reference evidence="11" key="1">
    <citation type="journal article" date="2020" name="Stud. Mycol.">
        <title>101 Dothideomycetes genomes: a test case for predicting lifestyles and emergence of pathogens.</title>
        <authorList>
            <person name="Haridas S."/>
            <person name="Albert R."/>
            <person name="Binder M."/>
            <person name="Bloem J."/>
            <person name="Labutti K."/>
            <person name="Salamov A."/>
            <person name="Andreopoulos B."/>
            <person name="Baker S."/>
            <person name="Barry K."/>
            <person name="Bills G."/>
            <person name="Bluhm B."/>
            <person name="Cannon C."/>
            <person name="Castanera R."/>
            <person name="Culley D."/>
            <person name="Daum C."/>
            <person name="Ezra D."/>
            <person name="Gonzalez J."/>
            <person name="Henrissat B."/>
            <person name="Kuo A."/>
            <person name="Liang C."/>
            <person name="Lipzen A."/>
            <person name="Lutzoni F."/>
            <person name="Magnuson J."/>
            <person name="Mondo S."/>
            <person name="Nolan M."/>
            <person name="Ohm R."/>
            <person name="Pangilinan J."/>
            <person name="Park H.-J."/>
            <person name="Ramirez L."/>
            <person name="Alfaro M."/>
            <person name="Sun H."/>
            <person name="Tritt A."/>
            <person name="Yoshinaga Y."/>
            <person name="Zwiers L.-H."/>
            <person name="Turgeon B."/>
            <person name="Goodwin S."/>
            <person name="Spatafora J."/>
            <person name="Crous P."/>
            <person name="Grigoriev I."/>
        </authorList>
    </citation>
    <scope>NUCLEOTIDE SEQUENCE</scope>
    <source>
        <strain evidence="11">CBS 379.55</strain>
    </source>
</reference>
<comment type="subunit">
    <text evidence="9">Component of the nuclear pore complex (NPC).</text>
</comment>
<evidence type="ECO:0000313" key="11">
    <source>
        <dbReference type="EMBL" id="KAF2277862.1"/>
    </source>
</evidence>
<feature type="compositionally biased region" description="Acidic residues" evidence="10">
    <location>
        <begin position="108"/>
        <end position="150"/>
    </location>
</feature>
<keyword evidence="12" id="KW-1185">Reference proteome</keyword>
<comment type="subcellular location">
    <subcellularLocation>
        <location evidence="1 9">Nucleus</location>
        <location evidence="1 9">Nuclear pore complex</location>
    </subcellularLocation>
</comment>
<dbReference type="GO" id="GO:0045893">
    <property type="term" value="P:positive regulation of DNA-templated transcription"/>
    <property type="evidence" value="ECO:0007669"/>
    <property type="project" value="TreeGrafter"/>
</dbReference>
<dbReference type="GO" id="GO:0031965">
    <property type="term" value="C:nuclear membrane"/>
    <property type="evidence" value="ECO:0007669"/>
    <property type="project" value="UniProtKB-UniRule"/>
</dbReference>
<dbReference type="PANTHER" id="PTHR13373:SF21">
    <property type="entry name" value="NUCLEAR PORE COMPLEX PROTEIN NUP85"/>
    <property type="match status" value="1"/>
</dbReference>
<evidence type="ECO:0000256" key="7">
    <source>
        <dbReference type="ARBA" id="ARBA00023132"/>
    </source>
</evidence>
<evidence type="ECO:0000256" key="4">
    <source>
        <dbReference type="ARBA" id="ARBA00022816"/>
    </source>
</evidence>
<dbReference type="GeneID" id="54547495"/>
<organism evidence="11 12">
    <name type="scientific">Westerdykella ornata</name>
    <dbReference type="NCBI Taxonomy" id="318751"/>
    <lineage>
        <taxon>Eukaryota</taxon>
        <taxon>Fungi</taxon>
        <taxon>Dikarya</taxon>
        <taxon>Ascomycota</taxon>
        <taxon>Pezizomycotina</taxon>
        <taxon>Dothideomycetes</taxon>
        <taxon>Pleosporomycetidae</taxon>
        <taxon>Pleosporales</taxon>
        <taxon>Sporormiaceae</taxon>
        <taxon>Westerdykella</taxon>
    </lineage>
</organism>
<keyword evidence="7 9" id="KW-0906">Nuclear pore complex</keyword>
<evidence type="ECO:0000256" key="3">
    <source>
        <dbReference type="ARBA" id="ARBA00022448"/>
    </source>
</evidence>
<dbReference type="Pfam" id="PF07575">
    <property type="entry name" value="Nucleopor_Nup85"/>
    <property type="match status" value="1"/>
</dbReference>
<keyword evidence="6 9" id="KW-0811">Translocation</keyword>
<dbReference type="OrthoDB" id="5422384at2759"/>
<dbReference type="InterPro" id="IPR011502">
    <property type="entry name" value="Nucleoporin_Nup85"/>
</dbReference>
<dbReference type="PANTHER" id="PTHR13373">
    <property type="entry name" value="FROUNT PROTEIN-RELATED"/>
    <property type="match status" value="1"/>
</dbReference>
<keyword evidence="5 9" id="KW-0653">Protein transport</keyword>
<feature type="region of interest" description="Disordered" evidence="10">
    <location>
        <begin position="1"/>
        <end position="150"/>
    </location>
</feature>
<dbReference type="GO" id="GO:0006606">
    <property type="term" value="P:protein import into nucleus"/>
    <property type="evidence" value="ECO:0007669"/>
    <property type="project" value="TreeGrafter"/>
</dbReference>
<protein>
    <recommendedName>
        <fullName evidence="9">Nuclear pore complex protein Nup85</fullName>
    </recommendedName>
</protein>
<evidence type="ECO:0000256" key="5">
    <source>
        <dbReference type="ARBA" id="ARBA00022927"/>
    </source>
</evidence>
<evidence type="ECO:0000256" key="9">
    <source>
        <dbReference type="RuleBase" id="RU365073"/>
    </source>
</evidence>
<dbReference type="GO" id="GO:0031080">
    <property type="term" value="C:nuclear pore outer ring"/>
    <property type="evidence" value="ECO:0007669"/>
    <property type="project" value="TreeGrafter"/>
</dbReference>
<proteinExistence type="inferred from homology"/>
<evidence type="ECO:0000256" key="10">
    <source>
        <dbReference type="SAM" id="MobiDB-lite"/>
    </source>
</evidence>
<evidence type="ECO:0000256" key="8">
    <source>
        <dbReference type="ARBA" id="ARBA00023242"/>
    </source>
</evidence>
<dbReference type="RefSeq" id="XP_033655401.1">
    <property type="nucleotide sequence ID" value="XM_033794320.1"/>
</dbReference>
<sequence length="1053" mass="116119">MFRDATISPDRNGPSTTPAGPPPGRSLSFVPSSTPAGPPPARLNFGITRLNPSNPGSFNFNRTDFNSSPPKTELTGVGSGLFHAPTSPRPTSQRGKTTSGFRVPSSPPDDEEDDEDAEGSEEADEDMEDDAQEGEEEEEEEDDMAEDEEDALHGQHYDIRSRGNPRLSQSIMSRNSLTDDVLVAPMVRAGVKQSQYDLTNMAKGLTSNVERPTLREPDDVILAIEELLEKLHESFISDAPERRTALLCEASRELLAVLEVSANATRDQSLIDAHELTSLLLSIHHPTPILHQDQQSSLSLVARRSEPARYTPIPRVLLDWLNKFTPALSEVALVMREKEGYSAHEAFWDAVLFSVVRGNFADALRLLKGANFAVAETAAADGLGDDGYSGDHLYNTNQVVHAAIELLHECPAVASDDWDIRGHEWSIFRKRVQLAMKDLQEYAEGSSQSRHSISQNFEAQHFGLSQSQNDFNLSVASRKAESRVPWSIYENLSRLYRLLLGGEEDIMAAAGDWLEAVIGLTVWWNGDEEDIPQGSFAASRRSVARSSQRVRDVDVTPIKAYCDRLAASFAAVVESKEEEFGIDPTDRVEVALACVLDGNIEGALHILRSWSLLLASAVAEVASSGDWFRRPGGIMDQFDESDLMVLSYNNEQPRTGLSKDDLLISYADQLASRDVFRTADDKTVREGWEMAVRVLERLDDHQRRDSRIDTILRDLKLDSSERVDKITQLCHSMGLIKHARNIALSYAERLRNSTQNYGDTLLYYARAHQTGKIQEVLRVLVAHCLVKSIAYPPSAELDESLKALIMSPKQTLTKLASLDADAAHMLSNHLSGYATIRRFYDLRDECILATDGQKPAHRPMARKRAAANALMVIISSAASSIRGGLYDPEVETVVQVDVLLPLLGEALLFVNQSKRTLTLEHLYSLLAAVEDLDTAPSMIRAQCEEVLSTTLTAAHDGRAPSSRSLMQKSTSNLTTASSQYSLIGSTDFGSIEGQSTDSSTVLVKGGTVDDAKRAWDWRKGFDKDAKGSDVIRVLRLGIAREMARAFAEGGYNH</sequence>
<accession>A0A6A6JMX9</accession>
<keyword evidence="3 9" id="KW-0813">Transport</keyword>
<dbReference type="AlphaFoldDB" id="A0A6A6JMX9"/>
<feature type="compositionally biased region" description="Polar residues" evidence="10">
    <location>
        <begin position="89"/>
        <end position="100"/>
    </location>
</feature>
<gene>
    <name evidence="11" type="ORF">EI97DRAFT_275897</name>
</gene>
<dbReference type="GO" id="GO:0017056">
    <property type="term" value="F:structural constituent of nuclear pore"/>
    <property type="evidence" value="ECO:0007669"/>
    <property type="project" value="TreeGrafter"/>
</dbReference>
<evidence type="ECO:0000256" key="1">
    <source>
        <dbReference type="ARBA" id="ARBA00004567"/>
    </source>
</evidence>
<comment type="function">
    <text evidence="9">Functions as a component of the nuclear pore complex (NPC).</text>
</comment>
<keyword evidence="4 9" id="KW-0509">mRNA transport</keyword>
<evidence type="ECO:0000313" key="12">
    <source>
        <dbReference type="Proteomes" id="UP000800097"/>
    </source>
</evidence>
<dbReference type="GO" id="GO:0006406">
    <property type="term" value="P:mRNA export from nucleus"/>
    <property type="evidence" value="ECO:0007669"/>
    <property type="project" value="TreeGrafter"/>
</dbReference>
<keyword evidence="8 9" id="KW-0539">Nucleus</keyword>
<evidence type="ECO:0000256" key="6">
    <source>
        <dbReference type="ARBA" id="ARBA00023010"/>
    </source>
</evidence>